<keyword evidence="2" id="KW-0560">Oxidoreductase</keyword>
<dbReference type="InterPro" id="IPR036291">
    <property type="entry name" value="NAD(P)-bd_dom_sf"/>
</dbReference>
<evidence type="ECO:0000313" key="7">
    <source>
        <dbReference type="EMBL" id="CAB4937860.1"/>
    </source>
</evidence>
<dbReference type="EMBL" id="CAFAAV010000039">
    <property type="protein sequence ID" value="CAB4810680.1"/>
    <property type="molecule type" value="Genomic_DNA"/>
</dbReference>
<dbReference type="PANTHER" id="PTHR43976">
    <property type="entry name" value="SHORT CHAIN DEHYDROGENASE"/>
    <property type="match status" value="1"/>
</dbReference>
<comment type="similarity">
    <text evidence="1">Belongs to the short-chain dehydrogenases/reductases (SDR) family.</text>
</comment>
<evidence type="ECO:0000313" key="8">
    <source>
        <dbReference type="EMBL" id="CAB4993296.1"/>
    </source>
</evidence>
<evidence type="ECO:0000256" key="1">
    <source>
        <dbReference type="ARBA" id="ARBA00006484"/>
    </source>
</evidence>
<dbReference type="InterPro" id="IPR002347">
    <property type="entry name" value="SDR_fam"/>
</dbReference>
<dbReference type="AlphaFoldDB" id="A0A6J7C0G5"/>
<name>A0A6J7C0G5_9ZZZZ</name>
<dbReference type="CDD" id="cd05374">
    <property type="entry name" value="17beta-HSD-like_SDR_c"/>
    <property type="match status" value="1"/>
</dbReference>
<dbReference type="PRINTS" id="PR00080">
    <property type="entry name" value="SDRFAMILY"/>
</dbReference>
<dbReference type="PROSITE" id="PS00061">
    <property type="entry name" value="ADH_SHORT"/>
    <property type="match status" value="1"/>
</dbReference>
<dbReference type="GO" id="GO:0016491">
    <property type="term" value="F:oxidoreductase activity"/>
    <property type="evidence" value="ECO:0007669"/>
    <property type="project" value="UniProtKB-KW"/>
</dbReference>
<dbReference type="InterPro" id="IPR051911">
    <property type="entry name" value="SDR_oxidoreductase"/>
</dbReference>
<dbReference type="InterPro" id="IPR020904">
    <property type="entry name" value="Sc_DH/Rdtase_CS"/>
</dbReference>
<evidence type="ECO:0000313" key="3">
    <source>
        <dbReference type="EMBL" id="CAB4363917.1"/>
    </source>
</evidence>
<dbReference type="Pfam" id="PF00106">
    <property type="entry name" value="adh_short"/>
    <property type="match status" value="1"/>
</dbReference>
<evidence type="ECO:0000256" key="2">
    <source>
        <dbReference type="ARBA" id="ARBA00023002"/>
    </source>
</evidence>
<dbReference type="PRINTS" id="PR00081">
    <property type="entry name" value="GDHRDH"/>
</dbReference>
<organism evidence="6">
    <name type="scientific">freshwater metagenome</name>
    <dbReference type="NCBI Taxonomy" id="449393"/>
    <lineage>
        <taxon>unclassified sequences</taxon>
        <taxon>metagenomes</taxon>
        <taxon>ecological metagenomes</taxon>
    </lineage>
</organism>
<dbReference type="SUPFAM" id="SSF51735">
    <property type="entry name" value="NAD(P)-binding Rossmann-fold domains"/>
    <property type="match status" value="1"/>
</dbReference>
<dbReference type="EMBL" id="CAEZYF010000001">
    <property type="protein sequence ID" value="CAB4701432.1"/>
    <property type="molecule type" value="Genomic_DNA"/>
</dbReference>
<dbReference type="EMBL" id="CAFBIY010000042">
    <property type="protein sequence ID" value="CAB4849729.1"/>
    <property type="molecule type" value="Genomic_DNA"/>
</dbReference>
<dbReference type="PANTHER" id="PTHR43976:SF16">
    <property type="entry name" value="SHORT-CHAIN DEHYDROGENASE_REDUCTASE FAMILY PROTEIN"/>
    <property type="match status" value="1"/>
</dbReference>
<gene>
    <name evidence="4" type="ORF">UFOPK2656_00083</name>
    <name evidence="5" type="ORF">UFOPK3099_00719</name>
    <name evidence="6" type="ORF">UFOPK3267_00985</name>
    <name evidence="7" type="ORF">UFOPK3651_01933</name>
    <name evidence="8" type="ORF">UFOPK3931_01614</name>
    <name evidence="3" type="ORF">UFOPK4189_01687</name>
</gene>
<proteinExistence type="inferred from homology"/>
<dbReference type="EMBL" id="CAFBOL010000040">
    <property type="protein sequence ID" value="CAB4993296.1"/>
    <property type="molecule type" value="Genomic_DNA"/>
</dbReference>
<evidence type="ECO:0000313" key="5">
    <source>
        <dbReference type="EMBL" id="CAB4810680.1"/>
    </source>
</evidence>
<dbReference type="Gene3D" id="3.40.50.720">
    <property type="entry name" value="NAD(P)-binding Rossmann-like Domain"/>
    <property type="match status" value="1"/>
</dbReference>
<accession>A0A6J7C0G5</accession>
<dbReference type="EMBL" id="CAESGF010000008">
    <property type="protein sequence ID" value="CAB4363917.1"/>
    <property type="molecule type" value="Genomic_DNA"/>
</dbReference>
<evidence type="ECO:0000313" key="4">
    <source>
        <dbReference type="EMBL" id="CAB4701432.1"/>
    </source>
</evidence>
<protein>
    <submittedName>
        <fullName evidence="6">Unannotated protein</fullName>
    </submittedName>
</protein>
<dbReference type="EMBL" id="CAFBMT010000010">
    <property type="protein sequence ID" value="CAB4937860.1"/>
    <property type="molecule type" value="Genomic_DNA"/>
</dbReference>
<evidence type="ECO:0000313" key="6">
    <source>
        <dbReference type="EMBL" id="CAB4849729.1"/>
    </source>
</evidence>
<reference evidence="6" key="1">
    <citation type="submission" date="2020-05" db="EMBL/GenBank/DDBJ databases">
        <authorList>
            <person name="Chiriac C."/>
            <person name="Salcher M."/>
            <person name="Ghai R."/>
            <person name="Kavagutti S V."/>
        </authorList>
    </citation>
    <scope>NUCLEOTIDE SEQUENCE</scope>
</reference>
<sequence>MSPTTIAPLSVLITGCSSGFGELAALTFADRGHQVFATMRTPGKSAALNGRPDITQLALDVCDAASVDAAVAEAIRRAGRIDVVVNNAGIEVFGAVHLVSDDEVLRQMDTNVLGVIRMVRAVVPHLVANGGGAIVTVGSIAGLVGTPYGGIYAASKHAVEALTEAMHFELSHLGVRVSVVEPGQFATALGDNGVHAAGMIEGSPEAVRRDRFRTAQRTLVNGQPAHPQAVADAIYCAATERPGKLRYLVGADAELIAATKAAMSFEDFDVTMRAALDFHD</sequence>